<dbReference type="RefSeq" id="WP_279641632.1">
    <property type="nucleotide sequence ID" value="NZ_JAOCAE010000009.1"/>
</dbReference>
<accession>A0AA42PDS8</accession>
<keyword evidence="1" id="KW-0175">Coiled coil</keyword>
<dbReference type="EMBL" id="JAOCAE010000009">
    <property type="protein sequence ID" value="MDH1237259.1"/>
    <property type="molecule type" value="Genomic_DNA"/>
</dbReference>
<feature type="domain" description="Endonuclease GajA/Old nuclease/RecF-like AAA" evidence="2">
    <location>
        <begin position="1"/>
        <end position="45"/>
    </location>
</feature>
<sequence length="736" mass="78908">MKLIKLVTTNFKRLGTFTADFTDGLNVICGENARGKSTLIQAIEAALFGVTVVPGKKEHIPTWGQTTFGLELHFHVAPANYVLTRSKSTAKLLRYGLDDNSEQLVANGNTPVTAYVEELLGLTAKDFALFLNSKQHQTSGLLSFGTTALNQKVEEFAGIALIDSIMTRARAMATAEKAAADACSVSDEELAVARAALDAATTCSEEAVVDRQKAEIALDNFPPLAATPPAVSSSALQATQRIAQRAESALREAEAALEHKREAVVTAEQALAECGELVDIDSVAAASAEKGAVLRQKRARLADVKEQLASAIRAEAEHEQAQTELAAIEPVNLETFEEQERTHKHYAEDAARTRELIAVDKSKLAALRKLEKDATCPTCGTALAEHDPDQLAEEIATLEKQISDLGVALSLATAGEAEGTKQLAALRKRIDQRSAKHAEVEKWAAKLVDASVVNDLRGEASSLESVIEELQGEVAALKAKADAGAEANERRAAAERRLNQAHKNVASAEDAVVEARQALVADAPTDEQIAAARAAEDAYARAKAEWDRSYQAAQHAVDMAVRDEAVAAKELREAQHRVEVLESTLQKVKGHEIAADRAGRLARFLADRRVQYLRDVWETVMAVASRQVKVATRGEITRITNEDGDFCYEEDGVVAPVACASGAQKAFIGSAVRIGLARALYGSDSLLIFDEPTESMSEHNATGLAASLAGSAKQLLLITHREQDQALAANIIEVGV</sequence>
<dbReference type="Pfam" id="PF13175">
    <property type="entry name" value="AAA_15"/>
    <property type="match status" value="1"/>
</dbReference>
<evidence type="ECO:0000313" key="3">
    <source>
        <dbReference type="EMBL" id="MDH1237259.1"/>
    </source>
</evidence>
<evidence type="ECO:0000259" key="2">
    <source>
        <dbReference type="Pfam" id="PF13175"/>
    </source>
</evidence>
<dbReference type="InterPro" id="IPR041685">
    <property type="entry name" value="AAA_GajA/Old/RecF-like"/>
</dbReference>
<dbReference type="Gene3D" id="3.40.50.300">
    <property type="entry name" value="P-loop containing nucleotide triphosphate hydrolases"/>
    <property type="match status" value="2"/>
</dbReference>
<dbReference type="PANTHER" id="PTHR32114">
    <property type="entry name" value="ABC TRANSPORTER ABCH.3"/>
    <property type="match status" value="1"/>
</dbReference>
<evidence type="ECO:0000313" key="4">
    <source>
        <dbReference type="Proteomes" id="UP001158500"/>
    </source>
</evidence>
<feature type="coiled-coil region" evidence="1">
    <location>
        <begin position="236"/>
        <end position="270"/>
    </location>
</feature>
<evidence type="ECO:0000256" key="1">
    <source>
        <dbReference type="SAM" id="Coils"/>
    </source>
</evidence>
<dbReference type="SUPFAM" id="SSF75712">
    <property type="entry name" value="Rad50 coiled-coil Zn hook"/>
    <property type="match status" value="1"/>
</dbReference>
<comment type="caution">
    <text evidence="3">The sequence shown here is derived from an EMBL/GenBank/DDBJ whole genome shotgun (WGS) entry which is preliminary data.</text>
</comment>
<feature type="coiled-coil region" evidence="1">
    <location>
        <begin position="294"/>
        <end position="324"/>
    </location>
</feature>
<gene>
    <name evidence="3" type="ORF">N5C32_14565</name>
</gene>
<dbReference type="SUPFAM" id="SSF52540">
    <property type="entry name" value="P-loop containing nucleoside triphosphate hydrolases"/>
    <property type="match status" value="1"/>
</dbReference>
<proteinExistence type="predicted"/>
<dbReference type="PANTHER" id="PTHR32114:SF2">
    <property type="entry name" value="ABC TRANSPORTER ABCH.3"/>
    <property type="match status" value="1"/>
</dbReference>
<name>A0AA42PDS8_STUST</name>
<dbReference type="InterPro" id="IPR027417">
    <property type="entry name" value="P-loop_NTPase"/>
</dbReference>
<feature type="coiled-coil region" evidence="1">
    <location>
        <begin position="453"/>
        <end position="518"/>
    </location>
</feature>
<dbReference type="AlphaFoldDB" id="A0AA42PDS8"/>
<reference evidence="3" key="1">
    <citation type="submission" date="2022-09" db="EMBL/GenBank/DDBJ databases">
        <title>Intensive care unit water sources are persistently colonized with multi-drug resistant bacteria and are the site of extensive horizontal gene transfer of antibiotic resistance genes.</title>
        <authorList>
            <person name="Diorio-Toth L."/>
        </authorList>
    </citation>
    <scope>NUCLEOTIDE SEQUENCE</scope>
    <source>
        <strain evidence="3">GD03947</strain>
    </source>
</reference>
<protein>
    <submittedName>
        <fullName evidence="3">AAA family ATPase</fullName>
    </submittedName>
</protein>
<organism evidence="3 4">
    <name type="scientific">Stutzerimonas stutzeri</name>
    <name type="common">Pseudomonas stutzeri</name>
    <dbReference type="NCBI Taxonomy" id="316"/>
    <lineage>
        <taxon>Bacteria</taxon>
        <taxon>Pseudomonadati</taxon>
        <taxon>Pseudomonadota</taxon>
        <taxon>Gammaproteobacteria</taxon>
        <taxon>Pseudomonadales</taxon>
        <taxon>Pseudomonadaceae</taxon>
        <taxon>Stutzerimonas</taxon>
    </lineage>
</organism>
<dbReference type="Proteomes" id="UP001158500">
    <property type="component" value="Unassembled WGS sequence"/>
</dbReference>